<evidence type="ECO:0000256" key="1">
    <source>
        <dbReference type="SAM" id="MobiDB-lite"/>
    </source>
</evidence>
<protein>
    <submittedName>
        <fullName evidence="2">Uncharacterized protein</fullName>
    </submittedName>
</protein>
<dbReference type="EMBL" id="VSRR010049326">
    <property type="protein sequence ID" value="MPC78779.1"/>
    <property type="molecule type" value="Genomic_DNA"/>
</dbReference>
<comment type="caution">
    <text evidence="2">The sequence shown here is derived from an EMBL/GenBank/DDBJ whole genome shotgun (WGS) entry which is preliminary data.</text>
</comment>
<reference evidence="2 3" key="1">
    <citation type="submission" date="2019-05" db="EMBL/GenBank/DDBJ databases">
        <title>Another draft genome of Portunus trituberculatus and its Hox gene families provides insights of decapod evolution.</title>
        <authorList>
            <person name="Jeong J.-H."/>
            <person name="Song I."/>
            <person name="Kim S."/>
            <person name="Choi T."/>
            <person name="Kim D."/>
            <person name="Ryu S."/>
            <person name="Kim W."/>
        </authorList>
    </citation>
    <scope>NUCLEOTIDE SEQUENCE [LARGE SCALE GENOMIC DNA]</scope>
    <source>
        <tissue evidence="2">Muscle</tissue>
    </source>
</reference>
<keyword evidence="3" id="KW-1185">Reference proteome</keyword>
<gene>
    <name evidence="2" type="ORF">E2C01_073277</name>
</gene>
<name>A0A5B7IA51_PORTR</name>
<feature type="compositionally biased region" description="Basic and acidic residues" evidence="1">
    <location>
        <begin position="76"/>
        <end position="87"/>
    </location>
</feature>
<evidence type="ECO:0000313" key="3">
    <source>
        <dbReference type="Proteomes" id="UP000324222"/>
    </source>
</evidence>
<organism evidence="2 3">
    <name type="scientific">Portunus trituberculatus</name>
    <name type="common">Swimming crab</name>
    <name type="synonym">Neptunus trituberculatus</name>
    <dbReference type="NCBI Taxonomy" id="210409"/>
    <lineage>
        <taxon>Eukaryota</taxon>
        <taxon>Metazoa</taxon>
        <taxon>Ecdysozoa</taxon>
        <taxon>Arthropoda</taxon>
        <taxon>Crustacea</taxon>
        <taxon>Multicrustacea</taxon>
        <taxon>Malacostraca</taxon>
        <taxon>Eumalacostraca</taxon>
        <taxon>Eucarida</taxon>
        <taxon>Decapoda</taxon>
        <taxon>Pleocyemata</taxon>
        <taxon>Brachyura</taxon>
        <taxon>Eubrachyura</taxon>
        <taxon>Portunoidea</taxon>
        <taxon>Portunidae</taxon>
        <taxon>Portuninae</taxon>
        <taxon>Portunus</taxon>
    </lineage>
</organism>
<dbReference type="Proteomes" id="UP000324222">
    <property type="component" value="Unassembled WGS sequence"/>
</dbReference>
<evidence type="ECO:0000313" key="2">
    <source>
        <dbReference type="EMBL" id="MPC78779.1"/>
    </source>
</evidence>
<sequence>MSLGSHVVHHVAAKFELKSPSVHSVVHGHPTAESESRQAEIRQVRGLTVLKVTCQDNDNSLRSLQKKIQDGIEDRMEGGLGENKLKELQNTWKQEQEEEKK</sequence>
<accession>A0A5B7IA51</accession>
<proteinExistence type="predicted"/>
<feature type="region of interest" description="Disordered" evidence="1">
    <location>
        <begin position="76"/>
        <end position="101"/>
    </location>
</feature>
<dbReference type="AlphaFoldDB" id="A0A5B7IA51"/>